<evidence type="ECO:0000313" key="2">
    <source>
        <dbReference type="EMBL" id="SMP35706.1"/>
    </source>
</evidence>
<dbReference type="Proteomes" id="UP001157960">
    <property type="component" value="Unassembled WGS sequence"/>
</dbReference>
<evidence type="ECO:0000313" key="3">
    <source>
        <dbReference type="Proteomes" id="UP001157960"/>
    </source>
</evidence>
<keyword evidence="1" id="KW-0812">Transmembrane</keyword>
<keyword evidence="3" id="KW-1185">Reference proteome</keyword>
<organism evidence="2 3">
    <name type="scientific">Chryseobacterium profundimaris</name>
    <dbReference type="NCBI Taxonomy" id="1387275"/>
    <lineage>
        <taxon>Bacteria</taxon>
        <taxon>Pseudomonadati</taxon>
        <taxon>Bacteroidota</taxon>
        <taxon>Flavobacteriia</taxon>
        <taxon>Flavobacteriales</taxon>
        <taxon>Weeksellaceae</taxon>
        <taxon>Chryseobacterium group</taxon>
        <taxon>Chryseobacterium</taxon>
    </lineage>
</organism>
<accession>A0ABY1PKS1</accession>
<protein>
    <submittedName>
        <fullName evidence="2">Uncharacterized protein</fullName>
    </submittedName>
</protein>
<reference evidence="2 3" key="1">
    <citation type="submission" date="2017-05" db="EMBL/GenBank/DDBJ databases">
        <authorList>
            <person name="Varghese N."/>
            <person name="Submissions S."/>
        </authorList>
    </citation>
    <scope>NUCLEOTIDE SEQUENCE [LARGE SCALE GENOMIC DNA]</scope>
    <source>
        <strain evidence="2 3">DSM 28214</strain>
    </source>
</reference>
<keyword evidence="1" id="KW-1133">Transmembrane helix</keyword>
<keyword evidence="1" id="KW-0472">Membrane</keyword>
<gene>
    <name evidence="2" type="ORF">SAMN06264346_12137</name>
</gene>
<dbReference type="EMBL" id="FXTZ01000021">
    <property type="protein sequence ID" value="SMP35706.1"/>
    <property type="molecule type" value="Genomic_DNA"/>
</dbReference>
<feature type="transmembrane region" description="Helical" evidence="1">
    <location>
        <begin position="20"/>
        <end position="44"/>
    </location>
</feature>
<comment type="caution">
    <text evidence="2">The sequence shown here is derived from an EMBL/GenBank/DDBJ whole genome shotgun (WGS) entry which is preliminary data.</text>
</comment>
<proteinExistence type="predicted"/>
<evidence type="ECO:0000256" key="1">
    <source>
        <dbReference type="SAM" id="Phobius"/>
    </source>
</evidence>
<sequence length="46" mass="5221">MVNDEFTVDYFFSFELYLTIFLRSNFPLSLLALFSVFGGGFAAAKN</sequence>
<name>A0ABY1PKS1_9FLAO</name>